<evidence type="ECO:0000256" key="3">
    <source>
        <dbReference type="ARBA" id="ARBA00006904"/>
    </source>
</evidence>
<dbReference type="AlphaFoldDB" id="A0A7G9GJ89"/>
<evidence type="ECO:0000256" key="7">
    <source>
        <dbReference type="ARBA" id="ARBA00022898"/>
    </source>
</evidence>
<comment type="catalytic activity">
    <reaction evidence="9 11">
        <text>4-(phosphooxy)-L-threonine + 2-oxoglutarate = (R)-3-hydroxy-2-oxo-4-phosphooxybutanoate + L-glutamate</text>
        <dbReference type="Rhea" id="RHEA:16573"/>
        <dbReference type="ChEBI" id="CHEBI:16810"/>
        <dbReference type="ChEBI" id="CHEBI:29985"/>
        <dbReference type="ChEBI" id="CHEBI:58452"/>
        <dbReference type="ChEBI" id="CHEBI:58538"/>
        <dbReference type="EC" id="2.6.1.52"/>
    </reaction>
</comment>
<dbReference type="GO" id="GO:0005737">
    <property type="term" value="C:cytoplasm"/>
    <property type="evidence" value="ECO:0007669"/>
    <property type="project" value="UniProtKB-SubCell"/>
</dbReference>
<evidence type="ECO:0000256" key="11">
    <source>
        <dbReference type="HAMAP-Rule" id="MF_00160"/>
    </source>
</evidence>
<dbReference type="NCBIfam" id="NF003764">
    <property type="entry name" value="PRK05355.1"/>
    <property type="match status" value="1"/>
</dbReference>
<dbReference type="GO" id="GO:0004648">
    <property type="term" value="F:O-phospho-L-serine:2-oxoglutarate aminotransferase activity"/>
    <property type="evidence" value="ECO:0007669"/>
    <property type="project" value="UniProtKB-UniRule"/>
</dbReference>
<feature type="modified residue" description="N6-(pyridoxal phosphate)lysine" evidence="11">
    <location>
        <position position="197"/>
    </location>
</feature>
<evidence type="ECO:0000256" key="2">
    <source>
        <dbReference type="ARBA" id="ARBA00005099"/>
    </source>
</evidence>
<dbReference type="CDD" id="cd00611">
    <property type="entry name" value="PSAT_like"/>
    <property type="match status" value="1"/>
</dbReference>
<dbReference type="GO" id="GO:0006564">
    <property type="term" value="P:L-serine biosynthetic process"/>
    <property type="evidence" value="ECO:0007669"/>
    <property type="project" value="UniProtKB-UniRule"/>
</dbReference>
<feature type="binding site" evidence="11">
    <location>
        <position position="173"/>
    </location>
    <ligand>
        <name>pyridoxal 5'-phosphate</name>
        <dbReference type="ChEBI" id="CHEBI:597326"/>
    </ligand>
</feature>
<dbReference type="UniPathway" id="UPA00135">
    <property type="reaction ID" value="UER00197"/>
</dbReference>
<evidence type="ECO:0000256" key="5">
    <source>
        <dbReference type="ARBA" id="ARBA00022605"/>
    </source>
</evidence>
<name>A0A7G9GJ89_9FIRM</name>
<keyword evidence="5 11" id="KW-0028">Amino-acid biosynthesis</keyword>
<evidence type="ECO:0000313" key="14">
    <source>
        <dbReference type="Proteomes" id="UP000515856"/>
    </source>
</evidence>
<dbReference type="EC" id="2.6.1.52" evidence="11"/>
<keyword evidence="14" id="KW-1185">Reference proteome</keyword>
<dbReference type="InterPro" id="IPR022278">
    <property type="entry name" value="Pser_aminoTfrase"/>
</dbReference>
<gene>
    <name evidence="11 13" type="primary">serC</name>
    <name evidence="13" type="ORF">H9Q80_11325</name>
</gene>
<comment type="subunit">
    <text evidence="11">Homodimer.</text>
</comment>
<dbReference type="Proteomes" id="UP000515856">
    <property type="component" value="Chromosome"/>
</dbReference>
<evidence type="ECO:0000313" key="13">
    <source>
        <dbReference type="EMBL" id="QNM10871.1"/>
    </source>
</evidence>
<evidence type="ECO:0000256" key="9">
    <source>
        <dbReference type="ARBA" id="ARBA00047630"/>
    </source>
</evidence>
<evidence type="ECO:0000256" key="8">
    <source>
        <dbReference type="ARBA" id="ARBA00023299"/>
    </source>
</evidence>
<keyword evidence="11" id="KW-0963">Cytoplasm</keyword>
<dbReference type="Gene3D" id="3.40.640.10">
    <property type="entry name" value="Type I PLP-dependent aspartate aminotransferase-like (Major domain)"/>
    <property type="match status" value="1"/>
</dbReference>
<keyword evidence="7 11" id="KW-0663">Pyridoxal phosphate</keyword>
<comment type="pathway">
    <text evidence="2 11">Amino-acid biosynthesis; L-serine biosynthesis; L-serine from 3-phospho-D-glycerate: step 2/3.</text>
</comment>
<comment type="similarity">
    <text evidence="3 11">Belongs to the class-V pyridoxal-phosphate-dependent aminotransferase family. SerC subfamily.</text>
</comment>
<protein>
    <recommendedName>
        <fullName evidence="11">Phosphoserine aminotransferase</fullName>
        <ecNumber evidence="11">2.6.1.52</ecNumber>
    </recommendedName>
    <alternativeName>
        <fullName evidence="11">Phosphohydroxythreonine aminotransferase</fullName>
        <shortName evidence="11">PSAT</shortName>
    </alternativeName>
</protein>
<keyword evidence="6 11" id="KW-0808">Transferase</keyword>
<dbReference type="PIRSF" id="PIRSF000525">
    <property type="entry name" value="SerC"/>
    <property type="match status" value="1"/>
</dbReference>
<evidence type="ECO:0000256" key="1">
    <source>
        <dbReference type="ARBA" id="ARBA00003483"/>
    </source>
</evidence>
<feature type="binding site" evidence="11">
    <location>
        <position position="196"/>
    </location>
    <ligand>
        <name>pyridoxal 5'-phosphate</name>
        <dbReference type="ChEBI" id="CHEBI:597326"/>
    </ligand>
</feature>
<evidence type="ECO:0000256" key="6">
    <source>
        <dbReference type="ARBA" id="ARBA00022679"/>
    </source>
</evidence>
<feature type="binding site" evidence="11">
    <location>
        <position position="103"/>
    </location>
    <ligand>
        <name>pyridoxal 5'-phosphate</name>
        <dbReference type="ChEBI" id="CHEBI:597326"/>
    </ligand>
</feature>
<dbReference type="Pfam" id="PF00266">
    <property type="entry name" value="Aminotran_5"/>
    <property type="match status" value="1"/>
</dbReference>
<keyword evidence="8 11" id="KW-0718">Serine biosynthesis</keyword>
<proteinExistence type="inferred from homology"/>
<evidence type="ECO:0000256" key="10">
    <source>
        <dbReference type="ARBA" id="ARBA00049007"/>
    </source>
</evidence>
<accession>A0A7G9GJ89</accession>
<dbReference type="EMBL" id="CP060636">
    <property type="protein sequence ID" value="QNM10871.1"/>
    <property type="molecule type" value="Genomic_DNA"/>
</dbReference>
<dbReference type="InterPro" id="IPR015421">
    <property type="entry name" value="PyrdxlP-dep_Trfase_major"/>
</dbReference>
<feature type="binding site" evidence="11">
    <location>
        <begin position="78"/>
        <end position="79"/>
    </location>
    <ligand>
        <name>pyridoxal 5'-phosphate</name>
        <dbReference type="ChEBI" id="CHEBI:597326"/>
    </ligand>
</feature>
<sequence length="361" mass="40254">MAENRIFNFSAGPSMLPLEVLQKAQSQMLNYEGSGMSVMEMSHRSKAYDEIITTTQARLRRILNIPDNYKVLFMQGGGTMQFSMVPLNLLQKGKADYILTGYFAEKAYKEACKFGDIKVAASSKEQDFTFIPKQEDLNLDPEADYVYLCANNTIYGTEWQYVPETNGVPIVADMSSDILSKPIDVSKFGIIFAGAQKNMGCAGLTVGIVREDLLGNAKENTPVLLDYKTLADKDSMYNTPPTYAIYILGLVLEWIENMGGVEVMQEKNKKKAAMLYDYLDSSDFYTTTANKEDRSMMNVTFRSPNAELDAKFAKESAAAGMSNLKGHRAVGGMRASIYNAMPIEGVEKLIDFMKKFEAENK</sequence>
<feature type="domain" description="Aminotransferase class V" evidence="12">
    <location>
        <begin position="6"/>
        <end position="349"/>
    </location>
</feature>
<comment type="caution">
    <text evidence="11">Lacks conserved residue(s) required for the propagation of feature annotation.</text>
</comment>
<comment type="catalytic activity">
    <reaction evidence="10 11">
        <text>O-phospho-L-serine + 2-oxoglutarate = 3-phosphooxypyruvate + L-glutamate</text>
        <dbReference type="Rhea" id="RHEA:14329"/>
        <dbReference type="ChEBI" id="CHEBI:16810"/>
        <dbReference type="ChEBI" id="CHEBI:18110"/>
        <dbReference type="ChEBI" id="CHEBI:29985"/>
        <dbReference type="ChEBI" id="CHEBI:57524"/>
        <dbReference type="EC" id="2.6.1.52"/>
    </reaction>
</comment>
<dbReference type="RefSeq" id="WP_117454215.1">
    <property type="nucleotide sequence ID" value="NZ_CP060636.1"/>
</dbReference>
<dbReference type="Gene3D" id="3.90.1150.10">
    <property type="entry name" value="Aspartate Aminotransferase, domain 1"/>
    <property type="match status" value="1"/>
</dbReference>
<dbReference type="FunFam" id="3.90.1150.10:FF:000006">
    <property type="entry name" value="Phosphoserine aminotransferase"/>
    <property type="match status" value="1"/>
</dbReference>
<feature type="binding site" evidence="11">
    <location>
        <position position="153"/>
    </location>
    <ligand>
        <name>pyridoxal 5'-phosphate</name>
        <dbReference type="ChEBI" id="CHEBI:597326"/>
    </ligand>
</feature>
<dbReference type="InterPro" id="IPR015422">
    <property type="entry name" value="PyrdxlP-dep_Trfase_small"/>
</dbReference>
<comment type="function">
    <text evidence="1 11">Catalyzes the reversible conversion of 3-phosphohydroxypyruvate to phosphoserine and of 3-hydroxy-2-oxo-4-phosphonooxybutanoate to phosphohydroxythreonine.</text>
</comment>
<dbReference type="GO" id="GO:0030170">
    <property type="term" value="F:pyridoxal phosphate binding"/>
    <property type="evidence" value="ECO:0007669"/>
    <property type="project" value="UniProtKB-UniRule"/>
</dbReference>
<reference evidence="13 14" key="1">
    <citation type="submission" date="2020-08" db="EMBL/GenBank/DDBJ databases">
        <authorList>
            <person name="Liu C."/>
            <person name="Sun Q."/>
        </authorList>
    </citation>
    <scope>NUCLEOTIDE SEQUENCE [LARGE SCALE GENOMIC DNA]</scope>
    <source>
        <strain evidence="13 14">NSJ-61</strain>
    </source>
</reference>
<dbReference type="InterPro" id="IPR000192">
    <property type="entry name" value="Aminotrans_V_dom"/>
</dbReference>
<comment type="cofactor">
    <cofactor evidence="11">
        <name>pyridoxal 5'-phosphate</name>
        <dbReference type="ChEBI" id="CHEBI:597326"/>
    </cofactor>
    <text evidence="11">Binds 1 pyridoxal phosphate per subunit.</text>
</comment>
<evidence type="ECO:0000259" key="12">
    <source>
        <dbReference type="Pfam" id="PF00266"/>
    </source>
</evidence>
<comment type="subcellular location">
    <subcellularLocation>
        <location evidence="11">Cytoplasm</location>
    </subcellularLocation>
</comment>
<organism evidence="13 14">
    <name type="scientific">[Eubacterium] hominis</name>
    <dbReference type="NCBI Taxonomy" id="2764325"/>
    <lineage>
        <taxon>Bacteria</taxon>
        <taxon>Bacillati</taxon>
        <taxon>Bacillota</taxon>
        <taxon>Erysipelotrichia</taxon>
        <taxon>Erysipelotrichales</taxon>
        <taxon>Erysipelotrichaceae</taxon>
        <taxon>Amedibacillus</taxon>
    </lineage>
</organism>
<dbReference type="NCBIfam" id="TIGR01364">
    <property type="entry name" value="serC_1"/>
    <property type="match status" value="1"/>
</dbReference>
<dbReference type="SUPFAM" id="SSF53383">
    <property type="entry name" value="PLP-dependent transferases"/>
    <property type="match status" value="1"/>
</dbReference>
<dbReference type="HAMAP" id="MF_00160">
    <property type="entry name" value="SerC_aminotrans_5"/>
    <property type="match status" value="1"/>
</dbReference>
<dbReference type="PANTHER" id="PTHR43247:SF1">
    <property type="entry name" value="PHOSPHOSERINE AMINOTRANSFERASE"/>
    <property type="match status" value="1"/>
</dbReference>
<feature type="binding site" evidence="11">
    <location>
        <position position="44"/>
    </location>
    <ligand>
        <name>L-glutamate</name>
        <dbReference type="ChEBI" id="CHEBI:29985"/>
    </ligand>
</feature>
<dbReference type="PANTHER" id="PTHR43247">
    <property type="entry name" value="PHOSPHOSERINE AMINOTRANSFERASE"/>
    <property type="match status" value="1"/>
</dbReference>
<keyword evidence="4 11" id="KW-0032">Aminotransferase</keyword>
<evidence type="ECO:0000256" key="4">
    <source>
        <dbReference type="ARBA" id="ARBA00022576"/>
    </source>
</evidence>
<dbReference type="FunFam" id="3.40.640.10:FF:000010">
    <property type="entry name" value="Phosphoserine aminotransferase"/>
    <property type="match status" value="1"/>
</dbReference>
<feature type="binding site" evidence="11">
    <location>
        <begin position="238"/>
        <end position="239"/>
    </location>
    <ligand>
        <name>pyridoxal 5'-phosphate</name>
        <dbReference type="ChEBI" id="CHEBI:597326"/>
    </ligand>
</feature>
<dbReference type="InterPro" id="IPR015424">
    <property type="entry name" value="PyrdxlP-dep_Trfase"/>
</dbReference>
<dbReference type="KEGG" id="ehn:H9Q80_11325"/>